<name>A0A291GSF6_9MICO</name>
<organism evidence="2 3">
    <name type="scientific">Brachybacterium vulturis</name>
    <dbReference type="NCBI Taxonomy" id="2017484"/>
    <lineage>
        <taxon>Bacteria</taxon>
        <taxon>Bacillati</taxon>
        <taxon>Actinomycetota</taxon>
        <taxon>Actinomycetes</taxon>
        <taxon>Micrococcales</taxon>
        <taxon>Dermabacteraceae</taxon>
        <taxon>Brachybacterium</taxon>
    </lineage>
</organism>
<dbReference type="KEGG" id="brz:CFK38_02025"/>
<keyword evidence="3" id="KW-1185">Reference proteome</keyword>
<gene>
    <name evidence="2" type="ORF">CFK38_02025</name>
</gene>
<reference evidence="3" key="1">
    <citation type="submission" date="2017-09" db="EMBL/GenBank/DDBJ databases">
        <title>Brachybacterium sp. VM2412.</title>
        <authorList>
            <person name="Tak E.J."/>
            <person name="Bae J.-W."/>
        </authorList>
    </citation>
    <scope>NUCLEOTIDE SEQUENCE [LARGE SCALE GENOMIC DNA]</scope>
    <source>
        <strain evidence="3">VM2412</strain>
    </source>
</reference>
<keyword evidence="2" id="KW-0540">Nuclease</keyword>
<evidence type="ECO:0000259" key="1">
    <source>
        <dbReference type="Pfam" id="PF13391"/>
    </source>
</evidence>
<dbReference type="Pfam" id="PF13391">
    <property type="entry name" value="HNH_2"/>
    <property type="match status" value="1"/>
</dbReference>
<dbReference type="OrthoDB" id="4464809at2"/>
<evidence type="ECO:0000313" key="2">
    <source>
        <dbReference type="EMBL" id="ATG53060.1"/>
    </source>
</evidence>
<dbReference type="GO" id="GO:0004519">
    <property type="term" value="F:endonuclease activity"/>
    <property type="evidence" value="ECO:0007669"/>
    <property type="project" value="UniProtKB-KW"/>
</dbReference>
<proteinExistence type="predicted"/>
<dbReference type="RefSeq" id="WP_096804168.1">
    <property type="nucleotide sequence ID" value="NZ_CP023563.1"/>
</dbReference>
<dbReference type="AlphaFoldDB" id="A0A291GSF6"/>
<dbReference type="Proteomes" id="UP000218165">
    <property type="component" value="Chromosome"/>
</dbReference>
<keyword evidence="2" id="KW-0378">Hydrolase</keyword>
<keyword evidence="2" id="KW-0255">Endonuclease</keyword>
<protein>
    <submittedName>
        <fullName evidence="2">HNH endonuclease</fullName>
    </submittedName>
</protein>
<sequence>MWSDVDEVALRAEAMEWLAAWTNDGLDAISYEDLDDFRFRGDKFPLRDRQLGIRKPAGMSSAFSITTTYRAPGQERPYDDRLGSDGLMRYKWDGDNPEKYTNRGLRAAMEQKRPLIWFWGVAQGIYKPIYPVYIVAEEREHQQFVVATDGLQNIESTGRDVDEVTKRYVLQETRRRLHQPVFRGLVMQAYGTRCSICMLRHSALLDAAHIVPDADPAGVAAVRNGLALCKIHHAAYDVGIIGISPGYKIGVREDVLNEVDGPMLEFGLKGLHGNKLSVLPSVRKERPDQSLLERQYRRFENDSVSRRLRADFLHPTDSPG</sequence>
<dbReference type="EMBL" id="CP023563">
    <property type="protein sequence ID" value="ATG53060.1"/>
    <property type="molecule type" value="Genomic_DNA"/>
</dbReference>
<accession>A0A291GSF6</accession>
<evidence type="ECO:0000313" key="3">
    <source>
        <dbReference type="Proteomes" id="UP000218165"/>
    </source>
</evidence>
<dbReference type="InterPro" id="IPR003615">
    <property type="entry name" value="HNH_nuc"/>
</dbReference>
<feature type="domain" description="HNH nuclease" evidence="1">
    <location>
        <begin position="194"/>
        <end position="243"/>
    </location>
</feature>